<feature type="region of interest" description="Disordered" evidence="1">
    <location>
        <begin position="54"/>
        <end position="81"/>
    </location>
</feature>
<evidence type="ECO:0000313" key="2">
    <source>
        <dbReference type="EMBL" id="VBB34081.1"/>
    </source>
</evidence>
<keyword evidence="3" id="KW-1185">Reference proteome</keyword>
<evidence type="ECO:0000256" key="1">
    <source>
        <dbReference type="SAM" id="MobiDB-lite"/>
    </source>
</evidence>
<name>A0A498SKB0_ACAVI</name>
<dbReference type="OrthoDB" id="5832892at2759"/>
<dbReference type="Proteomes" id="UP000276991">
    <property type="component" value="Unassembled WGS sequence"/>
</dbReference>
<feature type="non-terminal residue" evidence="2">
    <location>
        <position position="1"/>
    </location>
</feature>
<accession>A0A498SKB0</accession>
<dbReference type="AlphaFoldDB" id="A0A498SKB0"/>
<gene>
    <name evidence="2" type="ORF">NAV_LOCUS8872</name>
</gene>
<dbReference type="EMBL" id="UPTC01003024">
    <property type="protein sequence ID" value="VBB34081.1"/>
    <property type="molecule type" value="Genomic_DNA"/>
</dbReference>
<organism evidence="2 3">
    <name type="scientific">Acanthocheilonema viteae</name>
    <name type="common">Filarial nematode worm</name>
    <name type="synonym">Dipetalonema viteae</name>
    <dbReference type="NCBI Taxonomy" id="6277"/>
    <lineage>
        <taxon>Eukaryota</taxon>
        <taxon>Metazoa</taxon>
        <taxon>Ecdysozoa</taxon>
        <taxon>Nematoda</taxon>
        <taxon>Chromadorea</taxon>
        <taxon>Rhabditida</taxon>
        <taxon>Spirurina</taxon>
        <taxon>Spiruromorpha</taxon>
        <taxon>Filarioidea</taxon>
        <taxon>Onchocercidae</taxon>
        <taxon>Acanthocheilonema</taxon>
    </lineage>
</organism>
<proteinExistence type="predicted"/>
<protein>
    <submittedName>
        <fullName evidence="2">Uncharacterized protein</fullName>
    </submittedName>
</protein>
<reference evidence="2 3" key="1">
    <citation type="submission" date="2018-08" db="EMBL/GenBank/DDBJ databases">
        <authorList>
            <person name="Laetsch R D."/>
            <person name="Stevens L."/>
            <person name="Kumar S."/>
            <person name="Blaxter L. M."/>
        </authorList>
    </citation>
    <scope>NUCLEOTIDE SEQUENCE [LARGE SCALE GENOMIC DNA]</scope>
</reference>
<evidence type="ECO:0000313" key="3">
    <source>
        <dbReference type="Proteomes" id="UP000276991"/>
    </source>
</evidence>
<sequence length="139" mass="16018">NDDYDEEFGIETVPSIKTSTVSYVTENIKDKSTLYIMENDNQKVATKEYYTVASSPIPTDSDDTDQNLRKQQNYDPKMKILPGEDKLNETMKYSNMKQPRNQNDRKIRRKEITGSGAMALHKLKIRDIVALVSFAFIML</sequence>